<dbReference type="GO" id="GO:1990423">
    <property type="term" value="C:RZZ complex"/>
    <property type="evidence" value="ECO:0007669"/>
    <property type="project" value="TreeGrafter"/>
</dbReference>
<feature type="domain" description="Centromere/kinetochore protein zw10 middle" evidence="2">
    <location>
        <begin position="225"/>
        <end position="387"/>
    </location>
</feature>
<feature type="compositionally biased region" description="Acidic residues" evidence="1">
    <location>
        <begin position="471"/>
        <end position="483"/>
    </location>
</feature>
<evidence type="ECO:0000313" key="4">
    <source>
        <dbReference type="EMBL" id="USW57828.1"/>
    </source>
</evidence>
<feature type="compositionally biased region" description="Polar residues" evidence="1">
    <location>
        <begin position="515"/>
        <end position="530"/>
    </location>
</feature>
<dbReference type="PANTHER" id="PTHR12205">
    <property type="entry name" value="CENTROMERE/KINETOCHORE PROTEIN ZW10"/>
    <property type="match status" value="1"/>
</dbReference>
<feature type="domain" description="ZW10 C-terminal helical" evidence="3">
    <location>
        <begin position="688"/>
        <end position="828"/>
    </location>
</feature>
<dbReference type="GO" id="GO:0006888">
    <property type="term" value="P:endoplasmic reticulum to Golgi vesicle-mediated transport"/>
    <property type="evidence" value="ECO:0007669"/>
    <property type="project" value="TreeGrafter"/>
</dbReference>
<name>A0A9Q9EQR7_9PEZI</name>
<evidence type="ECO:0000259" key="3">
    <source>
        <dbReference type="Pfam" id="PF22766"/>
    </source>
</evidence>
<gene>
    <name evidence="4" type="ORF">Slin15195_G111470</name>
</gene>
<protein>
    <submittedName>
        <fullName evidence="4">RZZ complex, subunit Zw10 protein</fullName>
    </submittedName>
</protein>
<dbReference type="AlphaFoldDB" id="A0A9Q9EQR7"/>
<feature type="compositionally biased region" description="Acidic residues" evidence="1">
    <location>
        <begin position="493"/>
        <end position="509"/>
    </location>
</feature>
<dbReference type="EMBL" id="CP099427">
    <property type="protein sequence ID" value="USW57828.1"/>
    <property type="molecule type" value="Genomic_DNA"/>
</dbReference>
<dbReference type="Gene3D" id="1.10.357.150">
    <property type="match status" value="1"/>
</dbReference>
<feature type="compositionally biased region" description="Acidic residues" evidence="1">
    <location>
        <begin position="418"/>
        <end position="430"/>
    </location>
</feature>
<evidence type="ECO:0000259" key="2">
    <source>
        <dbReference type="Pfam" id="PF20665"/>
    </source>
</evidence>
<sequence length="834" mass="92260">MAADALTPAVLSYIEHGAFPQDEDIASANLTADNLEHIRNALRQEQHVVKDEIRGLSKSTAGDVDTWIAKAKELQADILRSRETARQIVAQHEHTKEHSANVKETGKYVTELEREVGVYSSIASKLQAIKRVKVLLDFVQDALVSGDVDTGLAKLQEAEEEASINDLGDAQSGVGFMLRRRIDRLQDNLKTNVQERWAHGVFVGIEDRKVVVNDGLSKVINAARGLAIFDDLIARLAKDIERAVVQPRLTASRNRLVAAVTIEGKQLSCQSTSDDTSTESLFKDLHQMFDFFNSHLENDIALPLSTILVPRINARLEDDWLSPAVPIDIEDMSAFQDLLTATTEFADQIDALQWQGSKALRDWVQQAPKTWLTKRREAVLGDVRNLVFSGLRDRKTVERTETQTVSKEDHAALRGGDAAEDDWDAWEEPESSASPLAAQAVQQAVDDEDMSAWDDDAEEPSAPAVSKVSAGDEEDISAWDDPDPPAQDKPAQQDDDDGDAWGWDGEEEQPAVAKQPSSAKPVTSGATSAAPTDREVTLRETFTVTSVPDGILELLQQLITDAQTLAKSESSASPISAAAAGLYSLPTLGLAIYRATAPTAYAKVDTGNFLIYNDALRLADQLRLWQASQPPASRLRLDNDVKALEQFAKRAYSAEMESQRTILQDMLEGAQDFKACSTQPAKQECEDAIQQTVFRLRDVHKMWAPILSSSALLQSVGNLLSTVAAKIILDVEELAGIGEADSKQLKLLIDQASEVKDLFMQNDRDMTFVYCPNWMKFQYLAEIMESSLADIRYMWNESELSMEFTAEEVVGLMEALFEVGPHLRQAIQDIRRKR</sequence>
<organism evidence="4 5">
    <name type="scientific">Septoria linicola</name>
    <dbReference type="NCBI Taxonomy" id="215465"/>
    <lineage>
        <taxon>Eukaryota</taxon>
        <taxon>Fungi</taxon>
        <taxon>Dikarya</taxon>
        <taxon>Ascomycota</taxon>
        <taxon>Pezizomycotina</taxon>
        <taxon>Dothideomycetes</taxon>
        <taxon>Dothideomycetidae</taxon>
        <taxon>Mycosphaerellales</taxon>
        <taxon>Mycosphaerellaceae</taxon>
        <taxon>Septoria</taxon>
    </lineage>
</organism>
<dbReference type="Pfam" id="PF22766">
    <property type="entry name" value="ZW10_C2"/>
    <property type="match status" value="1"/>
</dbReference>
<dbReference type="InterPro" id="IPR046362">
    <property type="entry name" value="Zw10/DSL1_C_sf"/>
</dbReference>
<accession>A0A9Q9EQR7</accession>
<dbReference type="PANTHER" id="PTHR12205:SF0">
    <property type="entry name" value="CENTROMERE_KINETOCHORE PROTEIN ZW10 HOMOLOG"/>
    <property type="match status" value="1"/>
</dbReference>
<keyword evidence="5" id="KW-1185">Reference proteome</keyword>
<dbReference type="InterPro" id="IPR055148">
    <property type="entry name" value="ZW10_C_2"/>
</dbReference>
<dbReference type="GO" id="GO:0005737">
    <property type="term" value="C:cytoplasm"/>
    <property type="evidence" value="ECO:0007669"/>
    <property type="project" value="GOC"/>
</dbReference>
<dbReference type="GO" id="GO:0007094">
    <property type="term" value="P:mitotic spindle assembly checkpoint signaling"/>
    <property type="evidence" value="ECO:0007669"/>
    <property type="project" value="TreeGrafter"/>
</dbReference>
<dbReference type="Proteomes" id="UP001056384">
    <property type="component" value="Chromosome 10"/>
</dbReference>
<dbReference type="InterPro" id="IPR048344">
    <property type="entry name" value="Zw10_middle"/>
</dbReference>
<proteinExistence type="predicted"/>
<feature type="region of interest" description="Disordered" evidence="1">
    <location>
        <begin position="397"/>
        <end position="534"/>
    </location>
</feature>
<reference evidence="4" key="1">
    <citation type="submission" date="2022-06" db="EMBL/GenBank/DDBJ databases">
        <title>Complete genome sequences of two strains of the flax pathogen Septoria linicola.</title>
        <authorList>
            <person name="Lapalu N."/>
            <person name="Simon A."/>
            <person name="Demenou B."/>
            <person name="Paumier D."/>
            <person name="Guillot M.-P."/>
            <person name="Gout L."/>
            <person name="Valade R."/>
        </authorList>
    </citation>
    <scope>NUCLEOTIDE SEQUENCE</scope>
    <source>
        <strain evidence="4">SE15195</strain>
    </source>
</reference>
<feature type="compositionally biased region" description="Acidic residues" evidence="1">
    <location>
        <begin position="445"/>
        <end position="459"/>
    </location>
</feature>
<evidence type="ECO:0000313" key="5">
    <source>
        <dbReference type="Proteomes" id="UP001056384"/>
    </source>
</evidence>
<feature type="compositionally biased region" description="Basic and acidic residues" evidence="1">
    <location>
        <begin position="397"/>
        <end position="412"/>
    </location>
</feature>
<dbReference type="Pfam" id="PF20665">
    <property type="entry name" value="Zw10_middle"/>
    <property type="match status" value="1"/>
</dbReference>
<evidence type="ECO:0000256" key="1">
    <source>
        <dbReference type="SAM" id="MobiDB-lite"/>
    </source>
</evidence>